<proteinExistence type="predicted"/>
<evidence type="ECO:0000313" key="2">
    <source>
        <dbReference type="EMBL" id="CAJ0607609.1"/>
    </source>
</evidence>
<dbReference type="EMBL" id="CATQJL010000316">
    <property type="protein sequence ID" value="CAJ0607609.1"/>
    <property type="molecule type" value="Genomic_DNA"/>
</dbReference>
<dbReference type="Proteomes" id="UP001176961">
    <property type="component" value="Unassembled WGS sequence"/>
</dbReference>
<name>A0AA36MC79_CYLNA</name>
<reference evidence="2" key="1">
    <citation type="submission" date="2023-07" db="EMBL/GenBank/DDBJ databases">
        <authorList>
            <consortium name="CYATHOMIX"/>
        </authorList>
    </citation>
    <scope>NUCLEOTIDE SEQUENCE</scope>
    <source>
        <strain evidence="2">N/A</strain>
    </source>
</reference>
<keyword evidence="3" id="KW-1185">Reference proteome</keyword>
<comment type="caution">
    <text evidence="2">The sequence shown here is derived from an EMBL/GenBank/DDBJ whole genome shotgun (WGS) entry which is preliminary data.</text>
</comment>
<gene>
    <name evidence="2" type="ORF">CYNAS_LOCUS19592</name>
</gene>
<evidence type="ECO:0000256" key="1">
    <source>
        <dbReference type="SAM" id="SignalP"/>
    </source>
</evidence>
<organism evidence="2 3">
    <name type="scientific">Cylicocyclus nassatus</name>
    <name type="common">Nematode worm</name>
    <dbReference type="NCBI Taxonomy" id="53992"/>
    <lineage>
        <taxon>Eukaryota</taxon>
        <taxon>Metazoa</taxon>
        <taxon>Ecdysozoa</taxon>
        <taxon>Nematoda</taxon>
        <taxon>Chromadorea</taxon>
        <taxon>Rhabditida</taxon>
        <taxon>Rhabditina</taxon>
        <taxon>Rhabditomorpha</taxon>
        <taxon>Strongyloidea</taxon>
        <taxon>Strongylidae</taxon>
        <taxon>Cylicocyclus</taxon>
    </lineage>
</organism>
<sequence length="81" mass="8958">MAIIARTQALKCYSEKIMLSLVRLLMLMLLLSQVMVGAQNIVCTYAKKQNAKLFCTVECKAKKKCGGDCNKDGFCECSNCP</sequence>
<evidence type="ECO:0000313" key="3">
    <source>
        <dbReference type="Proteomes" id="UP001176961"/>
    </source>
</evidence>
<dbReference type="AlphaFoldDB" id="A0AA36MC79"/>
<protein>
    <submittedName>
        <fullName evidence="2">Uncharacterized protein</fullName>
    </submittedName>
</protein>
<accession>A0AA36MC79</accession>
<keyword evidence="1" id="KW-0732">Signal</keyword>
<feature type="signal peptide" evidence="1">
    <location>
        <begin position="1"/>
        <end position="38"/>
    </location>
</feature>
<feature type="chain" id="PRO_5041293093" evidence="1">
    <location>
        <begin position="39"/>
        <end position="81"/>
    </location>
</feature>